<dbReference type="Proteomes" id="UP000830115">
    <property type="component" value="Chromosome"/>
</dbReference>
<evidence type="ECO:0000313" key="2">
    <source>
        <dbReference type="EMBL" id="UQA92055.1"/>
    </source>
</evidence>
<evidence type="ECO:0000256" key="1">
    <source>
        <dbReference type="ARBA" id="ARBA00006479"/>
    </source>
</evidence>
<dbReference type="SUPFAM" id="SSF53067">
    <property type="entry name" value="Actin-like ATPase domain"/>
    <property type="match status" value="1"/>
</dbReference>
<gene>
    <name evidence="2" type="ORF">K9S39_09535</name>
</gene>
<sequence length="327" mass="33497">MRDAGAATDCVIALDVGGTNMKGAVLDRALRPLRTTRRPTPCRAGPDTVVTAIVATLRELYDAADARGATVHGVGVVVPGIVDEKSQMAVYSANLGWRDLPLTDRLTPALGLPVVLGHDVRAGGTAESRIGAARGTGDALFLAIGTGISAAVFIDGHPVRAGGYGGELGHLTVEPDGKPCVCGGRGCLETIASAAAIAADYTARTNRRVDGAAAVAALLRAGDCDAQAVWGRAVDALAVALATVGAILAPELVVLGGGLAQADKLLLDPLRDRLAGRLTFQRRPSLVRAALGDQAGCLGAGLLAWQRAHEPVAELHEQADGTRRWAL</sequence>
<dbReference type="InterPro" id="IPR000600">
    <property type="entry name" value="ROK"/>
</dbReference>
<organism evidence="2 3">
    <name type="scientific">Streptomyces halobius</name>
    <dbReference type="NCBI Taxonomy" id="2879846"/>
    <lineage>
        <taxon>Bacteria</taxon>
        <taxon>Bacillati</taxon>
        <taxon>Actinomycetota</taxon>
        <taxon>Actinomycetes</taxon>
        <taxon>Kitasatosporales</taxon>
        <taxon>Streptomycetaceae</taxon>
        <taxon>Streptomyces</taxon>
    </lineage>
</organism>
<evidence type="ECO:0000313" key="3">
    <source>
        <dbReference type="Proteomes" id="UP000830115"/>
    </source>
</evidence>
<dbReference type="InterPro" id="IPR043129">
    <property type="entry name" value="ATPase_NBD"/>
</dbReference>
<keyword evidence="3" id="KW-1185">Reference proteome</keyword>
<dbReference type="Pfam" id="PF00480">
    <property type="entry name" value="ROK"/>
    <property type="match status" value="1"/>
</dbReference>
<name>A0ABY4M2V9_9ACTN</name>
<comment type="similarity">
    <text evidence="1">Belongs to the ROK (NagC/XylR) family.</text>
</comment>
<dbReference type="EMBL" id="CP086322">
    <property type="protein sequence ID" value="UQA92055.1"/>
    <property type="molecule type" value="Genomic_DNA"/>
</dbReference>
<protein>
    <submittedName>
        <fullName evidence="2">ROK family protein</fullName>
    </submittedName>
</protein>
<accession>A0ABY4M2V9</accession>
<dbReference type="PANTHER" id="PTHR18964">
    <property type="entry name" value="ROK (REPRESSOR, ORF, KINASE) FAMILY"/>
    <property type="match status" value="1"/>
</dbReference>
<reference evidence="2" key="1">
    <citation type="submission" date="2021-10" db="EMBL/GenBank/DDBJ databases">
        <title>Streptomyces nigrumlapis sp.nov.,an antimicrobial producing actinobacterium isolated from Black Gobi rocks.</title>
        <authorList>
            <person name="Wen Y."/>
            <person name="Zhang W."/>
            <person name="Liu X.G."/>
        </authorList>
    </citation>
    <scope>NUCLEOTIDE SEQUENCE</scope>
    <source>
        <strain evidence="2">ST13-2-2</strain>
    </source>
</reference>
<dbReference type="RefSeq" id="WP_248862884.1">
    <property type="nucleotide sequence ID" value="NZ_CP086322.1"/>
</dbReference>
<dbReference type="PANTHER" id="PTHR18964:SF149">
    <property type="entry name" value="BIFUNCTIONAL UDP-N-ACETYLGLUCOSAMINE 2-EPIMERASE_N-ACETYLMANNOSAMINE KINASE"/>
    <property type="match status" value="1"/>
</dbReference>
<dbReference type="Gene3D" id="3.30.420.40">
    <property type="match status" value="2"/>
</dbReference>
<proteinExistence type="inferred from homology"/>